<dbReference type="Gene3D" id="1.10.30.50">
    <property type="match status" value="1"/>
</dbReference>
<dbReference type="RefSeq" id="WP_078807833.1">
    <property type="nucleotide sequence ID" value="NZ_FUXI01000022.1"/>
</dbReference>
<feature type="domain" description="HNH" evidence="1">
    <location>
        <begin position="172"/>
        <end position="205"/>
    </location>
</feature>
<dbReference type="AlphaFoldDB" id="A0A1T4PS60"/>
<dbReference type="InterPro" id="IPR002711">
    <property type="entry name" value="HNH"/>
</dbReference>
<keyword evidence="2" id="KW-0378">Hydrolase</keyword>
<dbReference type="OrthoDB" id="9802901at2"/>
<dbReference type="Pfam" id="PF01844">
    <property type="entry name" value="HNH"/>
    <property type="match status" value="1"/>
</dbReference>
<dbReference type="InterPro" id="IPR003615">
    <property type="entry name" value="HNH_nuc"/>
</dbReference>
<evidence type="ECO:0000313" key="3">
    <source>
        <dbReference type="Proteomes" id="UP000190328"/>
    </source>
</evidence>
<sequence length="244" mass="27983">MLTIEQIIEIRKSKLHDRGYEIVFPEDKIIWLTKRRTIAGLLILIKYHTASEADLVGANNRLQTIKKILNGKIDSSWIQDRYGDANKPFSELWTEEGFSVVHAEGLQGNRQYVLDPEDHEKLFNINAKSSRLQLSVQDKNNILRLQGGKCNFCGSYLFTKNSINKYTFSKDRVTLEFDHRIPIDRGGENIFENYQALCHYCNKSKRQMCFVCTETCSDSCALVNPSNSHIVLATGEDISDRLTN</sequence>
<dbReference type="GO" id="GO:0003676">
    <property type="term" value="F:nucleic acid binding"/>
    <property type="evidence" value="ECO:0007669"/>
    <property type="project" value="InterPro"/>
</dbReference>
<accession>A0A1T4PS60</accession>
<proteinExistence type="predicted"/>
<keyword evidence="3" id="KW-1185">Reference proteome</keyword>
<dbReference type="GO" id="GO:0008270">
    <property type="term" value="F:zinc ion binding"/>
    <property type="evidence" value="ECO:0007669"/>
    <property type="project" value="InterPro"/>
</dbReference>
<dbReference type="EMBL" id="FUXI01000022">
    <property type="protein sequence ID" value="SJZ94474.1"/>
    <property type="molecule type" value="Genomic_DNA"/>
</dbReference>
<organism evidence="2 3">
    <name type="scientific">Pilibacter termitis</name>
    <dbReference type="NCBI Taxonomy" id="263852"/>
    <lineage>
        <taxon>Bacteria</taxon>
        <taxon>Bacillati</taxon>
        <taxon>Bacillota</taxon>
        <taxon>Bacilli</taxon>
        <taxon>Lactobacillales</taxon>
        <taxon>Enterococcaceae</taxon>
        <taxon>Pilibacter</taxon>
    </lineage>
</organism>
<dbReference type="GO" id="GO:0004519">
    <property type="term" value="F:endonuclease activity"/>
    <property type="evidence" value="ECO:0007669"/>
    <property type="project" value="UniProtKB-KW"/>
</dbReference>
<dbReference type="Proteomes" id="UP000190328">
    <property type="component" value="Unassembled WGS sequence"/>
</dbReference>
<name>A0A1T4PS60_9ENTE</name>
<reference evidence="2 3" key="1">
    <citation type="submission" date="2017-02" db="EMBL/GenBank/DDBJ databases">
        <authorList>
            <person name="Peterson S.W."/>
        </authorList>
    </citation>
    <scope>NUCLEOTIDE SEQUENCE [LARGE SCALE GENOMIC DNA]</scope>
    <source>
        <strain evidence="2 3">ATCC BAA-1030</strain>
    </source>
</reference>
<keyword evidence="2" id="KW-0540">Nuclease</keyword>
<gene>
    <name evidence="2" type="ORF">SAMN02745116_01915</name>
</gene>
<keyword evidence="2" id="KW-0255">Endonuclease</keyword>
<dbReference type="CDD" id="cd00085">
    <property type="entry name" value="HNHc"/>
    <property type="match status" value="1"/>
</dbReference>
<evidence type="ECO:0000313" key="2">
    <source>
        <dbReference type="EMBL" id="SJZ94474.1"/>
    </source>
</evidence>
<protein>
    <submittedName>
        <fullName evidence="2">HNH endonuclease</fullName>
    </submittedName>
</protein>
<evidence type="ECO:0000259" key="1">
    <source>
        <dbReference type="Pfam" id="PF01844"/>
    </source>
</evidence>